<reference evidence="3 5" key="1">
    <citation type="journal article" date="2013" name="Curr. Biol.">
        <title>Shared signatures of parasitism and phylogenomics unite Cryptomycota and microsporidia.</title>
        <authorList>
            <person name="James T.Y."/>
            <person name="Pelin A."/>
            <person name="Bonen L."/>
            <person name="Ahrendt S."/>
            <person name="Sain D."/>
            <person name="Corradi N."/>
            <person name="Stajich J.E."/>
        </authorList>
    </citation>
    <scope>NUCLEOTIDE SEQUENCE [LARGE SCALE GENOMIC DNA]</scope>
    <source>
        <strain evidence="3">CSF55</strain>
        <strain evidence="3">CSF55</strain>
    </source>
</reference>
<dbReference type="AlphaFoldDB" id="A0A075AWG5"/>
<comment type="similarity">
    <text evidence="1">Belongs to the RRP15 family.</text>
</comment>
<feature type="region of interest" description="Disordered" evidence="2">
    <location>
        <begin position="91"/>
        <end position="118"/>
    </location>
</feature>
<dbReference type="Proteomes" id="UP000030755">
    <property type="component" value="Unassembled WGS sequence"/>
</dbReference>
<feature type="compositionally biased region" description="Basic and acidic residues" evidence="2">
    <location>
        <begin position="95"/>
        <end position="107"/>
    </location>
</feature>
<dbReference type="STRING" id="988480.A0A075AWG5"/>
<dbReference type="GO" id="GO:0000470">
    <property type="term" value="P:maturation of LSU-rRNA"/>
    <property type="evidence" value="ECO:0007669"/>
    <property type="project" value="TreeGrafter"/>
</dbReference>
<evidence type="ECO:0000313" key="6">
    <source>
        <dbReference type="Proteomes" id="UP000281549"/>
    </source>
</evidence>
<dbReference type="OrthoDB" id="20949at2759"/>
<dbReference type="EMBL" id="KE561079">
    <property type="protein sequence ID" value="EPZ33052.1"/>
    <property type="molecule type" value="Genomic_DNA"/>
</dbReference>
<protein>
    <submittedName>
        <fullName evidence="4">Rrp15p-domain-containing protein</fullName>
    </submittedName>
</protein>
<reference evidence="6" key="2">
    <citation type="journal article" date="2018" name="Nat. Microbiol.">
        <title>Leveraging single-cell genomics to expand the fungal tree of life.</title>
        <authorList>
            <person name="Ahrendt S.R."/>
            <person name="Quandt C.A."/>
            <person name="Ciobanu D."/>
            <person name="Clum A."/>
            <person name="Salamov A."/>
            <person name="Andreopoulos B."/>
            <person name="Cheng J.F."/>
            <person name="Woyke T."/>
            <person name="Pelin A."/>
            <person name="Henrissat B."/>
            <person name="Reynolds N.K."/>
            <person name="Benny G.L."/>
            <person name="Smith M.E."/>
            <person name="James T.Y."/>
            <person name="Grigoriev I.V."/>
        </authorList>
    </citation>
    <scope>NUCLEOTIDE SEQUENCE [LARGE SCALE GENOMIC DNA]</scope>
    <source>
        <strain evidence="6">CSF55</strain>
    </source>
</reference>
<dbReference type="Pfam" id="PF07890">
    <property type="entry name" value="Rrp15p"/>
    <property type="match status" value="1"/>
</dbReference>
<evidence type="ECO:0000313" key="5">
    <source>
        <dbReference type="Proteomes" id="UP000030755"/>
    </source>
</evidence>
<evidence type="ECO:0000313" key="4">
    <source>
        <dbReference type="EMBL" id="RKP19106.1"/>
    </source>
</evidence>
<keyword evidence="5" id="KW-1185">Reference proteome</keyword>
<evidence type="ECO:0000256" key="2">
    <source>
        <dbReference type="SAM" id="MobiDB-lite"/>
    </source>
</evidence>
<sequence>MEKTKEDNVFSQILHTTVREEVPILAHQKSIEQRLQDEKLDRKARKALANEKRQKLEKGHILPSDLTLNKEKHLRKIATKGVVQLFNAIKQQQKSTDEKSKEKDTKLTKQNFLEMIKS</sequence>
<evidence type="ECO:0000256" key="1">
    <source>
        <dbReference type="ARBA" id="ARBA00007462"/>
    </source>
</evidence>
<reference evidence="4" key="3">
    <citation type="submission" date="2018-08" db="EMBL/GenBank/DDBJ databases">
        <title>Leveraging single-cell genomics to expand the Fungal Tree of Life.</title>
        <authorList>
            <consortium name="DOE Joint Genome Institute"/>
            <person name="Ahrendt S.R."/>
            <person name="Quandt C.A."/>
            <person name="Ciobanu D."/>
            <person name="Clum A."/>
            <person name="Salamov A."/>
            <person name="Andreopoulos B."/>
            <person name="Cheng J.-F."/>
            <person name="Woyke T."/>
            <person name="Pelin A."/>
            <person name="Henrissat B."/>
            <person name="Reynolds N."/>
            <person name="Benny G.L."/>
            <person name="Smith M.E."/>
            <person name="James T.Y."/>
            <person name="Grigoriev I.V."/>
        </authorList>
    </citation>
    <scope>NUCLEOTIDE SEQUENCE</scope>
    <source>
        <strain evidence="4">CSF55</strain>
    </source>
</reference>
<dbReference type="PANTHER" id="PTHR13245">
    <property type="entry name" value="RRP15-LIKE PROTEIN"/>
    <property type="match status" value="1"/>
</dbReference>
<dbReference type="HOGENOM" id="CLU_2074473_0_0_1"/>
<dbReference type="InterPro" id="IPR012459">
    <property type="entry name" value="Rrp15"/>
</dbReference>
<dbReference type="GO" id="GO:0030687">
    <property type="term" value="C:preribosome, large subunit precursor"/>
    <property type="evidence" value="ECO:0007669"/>
    <property type="project" value="TreeGrafter"/>
</dbReference>
<proteinExistence type="inferred from homology"/>
<dbReference type="GO" id="GO:0000460">
    <property type="term" value="P:maturation of 5.8S rRNA"/>
    <property type="evidence" value="ECO:0007669"/>
    <property type="project" value="TreeGrafter"/>
</dbReference>
<dbReference type="Proteomes" id="UP000281549">
    <property type="component" value="Unassembled WGS sequence"/>
</dbReference>
<accession>A0A075AWG5</accession>
<gene>
    <name evidence="3" type="ORF">O9G_002853</name>
    <name evidence="4" type="ORF">ROZALSC1DRAFT_29271</name>
</gene>
<name>A0A075AWG5_ROZAC</name>
<dbReference type="PANTHER" id="PTHR13245:SF14">
    <property type="entry name" value="RRP15-LIKE PROTEIN"/>
    <property type="match status" value="1"/>
</dbReference>
<organism evidence="3 5">
    <name type="scientific">Rozella allomycis (strain CSF55)</name>
    <dbReference type="NCBI Taxonomy" id="988480"/>
    <lineage>
        <taxon>Eukaryota</taxon>
        <taxon>Fungi</taxon>
        <taxon>Fungi incertae sedis</taxon>
        <taxon>Cryptomycota</taxon>
        <taxon>Cryptomycota incertae sedis</taxon>
        <taxon>Rozella</taxon>
    </lineage>
</organism>
<dbReference type="EMBL" id="ML005296">
    <property type="protein sequence ID" value="RKP19106.1"/>
    <property type="molecule type" value="Genomic_DNA"/>
</dbReference>
<evidence type="ECO:0000313" key="3">
    <source>
        <dbReference type="EMBL" id="EPZ33052.1"/>
    </source>
</evidence>